<dbReference type="AlphaFoldDB" id="A0A0N5AUF1"/>
<dbReference type="WBParaSite" id="SMUV_0000848601-mRNA-1">
    <property type="protein sequence ID" value="SMUV_0000848601-mRNA-1"/>
    <property type="gene ID" value="SMUV_0000848601"/>
</dbReference>
<organism evidence="2 3">
    <name type="scientific">Syphacia muris</name>
    <dbReference type="NCBI Taxonomy" id="451379"/>
    <lineage>
        <taxon>Eukaryota</taxon>
        <taxon>Metazoa</taxon>
        <taxon>Ecdysozoa</taxon>
        <taxon>Nematoda</taxon>
        <taxon>Chromadorea</taxon>
        <taxon>Rhabditida</taxon>
        <taxon>Spirurina</taxon>
        <taxon>Oxyuridomorpha</taxon>
        <taxon>Oxyuroidea</taxon>
        <taxon>Oxyuridae</taxon>
        <taxon>Syphacia</taxon>
    </lineage>
</organism>
<evidence type="ECO:0000313" key="2">
    <source>
        <dbReference type="Proteomes" id="UP000046393"/>
    </source>
</evidence>
<evidence type="ECO:0000256" key="1">
    <source>
        <dbReference type="SAM" id="MobiDB-lite"/>
    </source>
</evidence>
<feature type="region of interest" description="Disordered" evidence="1">
    <location>
        <begin position="39"/>
        <end position="69"/>
    </location>
</feature>
<dbReference type="Proteomes" id="UP000046393">
    <property type="component" value="Unplaced"/>
</dbReference>
<reference evidence="3" key="1">
    <citation type="submission" date="2017-02" db="UniProtKB">
        <authorList>
            <consortium name="WormBaseParasite"/>
        </authorList>
    </citation>
    <scope>IDENTIFICATION</scope>
</reference>
<proteinExistence type="predicted"/>
<sequence>MDANGDRLLLRIESPLENQDNPSGQVGISKIGILGYNAKPPSTSRLSSRSDGKVRVKQKNSSSEKLNSYANTDGFTTSLTALAEDPLTCVRIVKNVLREKEKRAAETDREILSAMCHRAINRFDECESRLLRMKTEMSKALSSGNLQKAEYYRISMADYRDTLFRISQIDLLLDTNIVRFS</sequence>
<name>A0A0N5AUF1_9BILA</name>
<keyword evidence="2" id="KW-1185">Reference proteome</keyword>
<evidence type="ECO:0000313" key="3">
    <source>
        <dbReference type="WBParaSite" id="SMUV_0000848601-mRNA-1"/>
    </source>
</evidence>
<protein>
    <submittedName>
        <fullName evidence="3">NAM-associated domain-containing protein</fullName>
    </submittedName>
</protein>
<accession>A0A0N5AUF1</accession>
<feature type="compositionally biased region" description="Polar residues" evidence="1">
    <location>
        <begin position="59"/>
        <end position="69"/>
    </location>
</feature>